<protein>
    <submittedName>
        <fullName evidence="3">Uncharacterized protein</fullName>
    </submittedName>
</protein>
<keyword evidence="2" id="KW-1133">Transmembrane helix</keyword>
<evidence type="ECO:0000313" key="3">
    <source>
        <dbReference type="EMBL" id="CAD8887373.1"/>
    </source>
</evidence>
<feature type="transmembrane region" description="Helical" evidence="2">
    <location>
        <begin position="32"/>
        <end position="51"/>
    </location>
</feature>
<accession>A0A7S1BH94</accession>
<name>A0A7S1BH94_9STRA</name>
<dbReference type="EMBL" id="HBFR01020241">
    <property type="protein sequence ID" value="CAD8887373.1"/>
    <property type="molecule type" value="Transcribed_RNA"/>
</dbReference>
<keyword evidence="2" id="KW-0472">Membrane</keyword>
<organism evidence="3">
    <name type="scientific">Corethron hystrix</name>
    <dbReference type="NCBI Taxonomy" id="216773"/>
    <lineage>
        <taxon>Eukaryota</taxon>
        <taxon>Sar</taxon>
        <taxon>Stramenopiles</taxon>
        <taxon>Ochrophyta</taxon>
        <taxon>Bacillariophyta</taxon>
        <taxon>Coscinodiscophyceae</taxon>
        <taxon>Corethrophycidae</taxon>
        <taxon>Corethrales</taxon>
        <taxon>Corethraceae</taxon>
        <taxon>Corethron</taxon>
    </lineage>
</organism>
<sequence length="352" mass="37797">MASPVPPRSHKQHLNSVSTSPQSARLRFNRHLLQSAGLVGLSAAIPLLYWYQMSNDDRRKRLSSYYASVPVRFGGNSPSTQSSFSAQSSNADGMGVAQTIDDLLLENVLPGDLVLFDRRCYTCASGPLAAAACLASKYFTTDYGMKGIGPHYDHVAIVVPNPDGSSVAMEMGPYVLEVSSGSDGGFRCMPLRHRLGASGSRNVAILPLCVPGETMREGDSSISSLSADSKVQEIRSEIEKDLSKFMTSMTGGKSKSEVASRYTGRINSTLTITGALSAAAGLKLPVLPISPSAFLVVGALNEAGVTARNNDKDLAQQVLVADFLNDHRYYDERSVQLRPGFRFGRTLPVRQG</sequence>
<evidence type="ECO:0000256" key="2">
    <source>
        <dbReference type="SAM" id="Phobius"/>
    </source>
</evidence>
<dbReference type="AlphaFoldDB" id="A0A7S1BH94"/>
<feature type="region of interest" description="Disordered" evidence="1">
    <location>
        <begin position="1"/>
        <end position="22"/>
    </location>
</feature>
<proteinExistence type="predicted"/>
<gene>
    <name evidence="3" type="ORF">CHYS00102_LOCUS14571</name>
</gene>
<evidence type="ECO:0000256" key="1">
    <source>
        <dbReference type="SAM" id="MobiDB-lite"/>
    </source>
</evidence>
<reference evidence="3" key="1">
    <citation type="submission" date="2021-01" db="EMBL/GenBank/DDBJ databases">
        <authorList>
            <person name="Corre E."/>
            <person name="Pelletier E."/>
            <person name="Niang G."/>
            <person name="Scheremetjew M."/>
            <person name="Finn R."/>
            <person name="Kale V."/>
            <person name="Holt S."/>
            <person name="Cochrane G."/>
            <person name="Meng A."/>
            <person name="Brown T."/>
            <person name="Cohen L."/>
        </authorList>
    </citation>
    <scope>NUCLEOTIDE SEQUENCE</scope>
    <source>
        <strain evidence="3">308</strain>
    </source>
</reference>
<keyword evidence="2" id="KW-0812">Transmembrane</keyword>